<dbReference type="Pfam" id="PF01025">
    <property type="entry name" value="GrpE"/>
    <property type="match status" value="1"/>
</dbReference>
<comment type="caution">
    <text evidence="3">The sequence shown here is derived from an EMBL/GenBank/DDBJ whole genome shotgun (WGS) entry which is preliminary data.</text>
</comment>
<accession>A0A6A7S0T1</accession>
<dbReference type="AlphaFoldDB" id="A0A6A7S0T1"/>
<evidence type="ECO:0000313" key="3">
    <source>
        <dbReference type="EMBL" id="MQM32846.1"/>
    </source>
</evidence>
<keyword evidence="2" id="KW-0175">Coiled coil</keyword>
<gene>
    <name evidence="3" type="primary">grpE</name>
    <name evidence="3" type="ORF">CRU78_21090</name>
</gene>
<feature type="coiled-coil region" evidence="2">
    <location>
        <begin position="97"/>
        <end position="124"/>
    </location>
</feature>
<sequence>MTEMTPVFTEIQTLAPTAVSAEEKERVELLVAEFRACLEDAAQLSEPGDAWNGEPLESPSPAVDLSTLLAEMAVLKSELRLQSRQFKNTLDELRCFGNDLRAQSERLQEELERAREQAASIQGQTTRQFLLALLDLRDRLQSGVDAARRPPPSFLERLLPGPTRLAASLAEGQRLTLQRLDELLAAHRVRPIRVVGETLDPQRMRVVGLEAAAASAAIPDGRVLREVQRGFFHDGELLRIAEVIVSKKANRT</sequence>
<protein>
    <submittedName>
        <fullName evidence="3">Nucleotide exchange factor GrpE</fullName>
    </submittedName>
</protein>
<dbReference type="InterPro" id="IPR000740">
    <property type="entry name" value="GrpE"/>
</dbReference>
<dbReference type="Gene3D" id="2.30.22.10">
    <property type="entry name" value="Head domain of nucleotide exchange factor GrpE"/>
    <property type="match status" value="1"/>
</dbReference>
<keyword evidence="1" id="KW-0143">Chaperone</keyword>
<dbReference type="EMBL" id="PDHS01000652">
    <property type="protein sequence ID" value="MQM32846.1"/>
    <property type="molecule type" value="Genomic_DNA"/>
</dbReference>
<dbReference type="GO" id="GO:0000774">
    <property type="term" value="F:adenyl-nucleotide exchange factor activity"/>
    <property type="evidence" value="ECO:0007669"/>
    <property type="project" value="InterPro"/>
</dbReference>
<reference evidence="3 4" key="1">
    <citation type="submission" date="2017-09" db="EMBL/GenBank/DDBJ databases">
        <title>Metagenomic Analysis Reveals Denitrifying Candidatus Accumulibacter and Flanking Population as a Source of N2O.</title>
        <authorList>
            <person name="Gao H."/>
            <person name="Mao Y."/>
            <person name="Zhao X."/>
            <person name="Liu W.-T."/>
            <person name="Zhang T."/>
            <person name="Wells G."/>
        </authorList>
    </citation>
    <scope>NUCLEOTIDE SEQUENCE [LARGE SCALE GENOMIC DNA]</scope>
    <source>
        <strain evidence="3">CANDO_2_IC</strain>
    </source>
</reference>
<evidence type="ECO:0000313" key="4">
    <source>
        <dbReference type="Proteomes" id="UP000342300"/>
    </source>
</evidence>
<evidence type="ECO:0000256" key="2">
    <source>
        <dbReference type="SAM" id="Coils"/>
    </source>
</evidence>
<dbReference type="SUPFAM" id="SSF51064">
    <property type="entry name" value="Head domain of nucleotide exchange factor GrpE"/>
    <property type="match status" value="1"/>
</dbReference>
<dbReference type="GO" id="GO:0006457">
    <property type="term" value="P:protein folding"/>
    <property type="evidence" value="ECO:0007669"/>
    <property type="project" value="InterPro"/>
</dbReference>
<dbReference type="Proteomes" id="UP000342300">
    <property type="component" value="Unassembled WGS sequence"/>
</dbReference>
<organism evidence="3 4">
    <name type="scientific">Candidatus Accumulibacter phosphatis</name>
    <dbReference type="NCBI Taxonomy" id="327160"/>
    <lineage>
        <taxon>Bacteria</taxon>
        <taxon>Pseudomonadati</taxon>
        <taxon>Pseudomonadota</taxon>
        <taxon>Betaproteobacteria</taxon>
        <taxon>Candidatus Accumulibacter</taxon>
    </lineage>
</organism>
<evidence type="ECO:0000256" key="1">
    <source>
        <dbReference type="ARBA" id="ARBA00023186"/>
    </source>
</evidence>
<proteinExistence type="predicted"/>
<name>A0A6A7S0T1_9PROT</name>
<dbReference type="GO" id="GO:0051087">
    <property type="term" value="F:protein-folding chaperone binding"/>
    <property type="evidence" value="ECO:0007669"/>
    <property type="project" value="InterPro"/>
</dbReference>
<dbReference type="GO" id="GO:0042803">
    <property type="term" value="F:protein homodimerization activity"/>
    <property type="evidence" value="ECO:0007669"/>
    <property type="project" value="InterPro"/>
</dbReference>
<dbReference type="InterPro" id="IPR009012">
    <property type="entry name" value="GrpE_head"/>
</dbReference>